<dbReference type="Proteomes" id="UP001159363">
    <property type="component" value="Chromosome 10"/>
</dbReference>
<comment type="caution">
    <text evidence="2">The sequence shown here is derived from an EMBL/GenBank/DDBJ whole genome shotgun (WGS) entry which is preliminary data.</text>
</comment>
<dbReference type="Gene3D" id="3.30.420.10">
    <property type="entry name" value="Ribonuclease H-like superfamily/Ribonuclease H"/>
    <property type="match status" value="1"/>
</dbReference>
<sequence>MCKSNVSSKIKWQVIVMFKCNKSQREIASVLNVSKTCVAQTIAKYWERHEMHDRLRSGRPKAMSLRDVVFLQDSPNRIGMHLCQDCIHTYMAVRKQLQSAVSRKNIWIWCRLKRNWGIERWEKVLFSDECYFELYSRRRICVRHTPTKKFLPECLYSAVQQGGGSIMVWD</sequence>
<reference evidence="2 3" key="1">
    <citation type="submission" date="2023-02" db="EMBL/GenBank/DDBJ databases">
        <title>LHISI_Scaffold_Assembly.</title>
        <authorList>
            <person name="Stuart O.P."/>
            <person name="Cleave R."/>
            <person name="Magrath M.J.L."/>
            <person name="Mikheyev A.S."/>
        </authorList>
    </citation>
    <scope>NUCLEOTIDE SEQUENCE [LARGE SCALE GENOMIC DNA]</scope>
    <source>
        <strain evidence="2">Daus_M_001</strain>
        <tissue evidence="2">Leg muscle</tissue>
    </source>
</reference>
<dbReference type="SUPFAM" id="SSF46689">
    <property type="entry name" value="Homeodomain-like"/>
    <property type="match status" value="1"/>
</dbReference>
<proteinExistence type="predicted"/>
<dbReference type="Gene3D" id="1.10.10.10">
    <property type="entry name" value="Winged helix-like DNA-binding domain superfamily/Winged helix DNA-binding domain"/>
    <property type="match status" value="1"/>
</dbReference>
<gene>
    <name evidence="2" type="ORF">PR048_026636</name>
</gene>
<evidence type="ECO:0008006" key="4">
    <source>
        <dbReference type="Google" id="ProtNLM"/>
    </source>
</evidence>
<accession>A0ABQ9GLX9</accession>
<organism evidence="2 3">
    <name type="scientific">Dryococelus australis</name>
    <dbReference type="NCBI Taxonomy" id="614101"/>
    <lineage>
        <taxon>Eukaryota</taxon>
        <taxon>Metazoa</taxon>
        <taxon>Ecdysozoa</taxon>
        <taxon>Arthropoda</taxon>
        <taxon>Hexapoda</taxon>
        <taxon>Insecta</taxon>
        <taxon>Pterygota</taxon>
        <taxon>Neoptera</taxon>
        <taxon>Polyneoptera</taxon>
        <taxon>Phasmatodea</taxon>
        <taxon>Verophasmatodea</taxon>
        <taxon>Anareolatae</taxon>
        <taxon>Phasmatidae</taxon>
        <taxon>Eurycanthinae</taxon>
        <taxon>Dryococelus</taxon>
    </lineage>
</organism>
<dbReference type="EMBL" id="JARBHB010000011">
    <property type="protein sequence ID" value="KAJ8873020.1"/>
    <property type="molecule type" value="Genomic_DNA"/>
</dbReference>
<dbReference type="InterPro" id="IPR036397">
    <property type="entry name" value="RNaseH_sf"/>
</dbReference>
<name>A0ABQ9GLX9_9NEOP</name>
<keyword evidence="3" id="KW-1185">Reference proteome</keyword>
<protein>
    <recommendedName>
        <fullName evidence="4">Transposase</fullName>
    </recommendedName>
</protein>
<evidence type="ECO:0000256" key="1">
    <source>
        <dbReference type="ARBA" id="ARBA00004123"/>
    </source>
</evidence>
<evidence type="ECO:0000313" key="3">
    <source>
        <dbReference type="Proteomes" id="UP001159363"/>
    </source>
</evidence>
<dbReference type="InterPro" id="IPR009057">
    <property type="entry name" value="Homeodomain-like_sf"/>
</dbReference>
<dbReference type="InterPro" id="IPR036388">
    <property type="entry name" value="WH-like_DNA-bd_sf"/>
</dbReference>
<evidence type="ECO:0000313" key="2">
    <source>
        <dbReference type="EMBL" id="KAJ8873020.1"/>
    </source>
</evidence>
<comment type="subcellular location">
    <subcellularLocation>
        <location evidence="1">Nucleus</location>
    </subcellularLocation>
</comment>